<dbReference type="Gene3D" id="1.20.120.1760">
    <property type="match status" value="1"/>
</dbReference>
<dbReference type="GO" id="GO:0016780">
    <property type="term" value="F:phosphotransferase activity, for other substituted phosphate groups"/>
    <property type="evidence" value="ECO:0007669"/>
    <property type="project" value="InterPro"/>
</dbReference>
<protein>
    <submittedName>
        <fullName evidence="2">Putative CDP-diacylglycerol-serine O-phosphatidyltransferase</fullName>
    </submittedName>
</protein>
<keyword evidence="1" id="KW-1133">Transmembrane helix</keyword>
<sequence length="173" mass="19245">MLKASIPNLLSLTNLSLGVLSIMETFNENYFFAATLIIVAALIDRCNVRIANFLRLNNVFKKELDSLAAIVSFAVAPVLLIFIKYYFFNLEYVGILGTCLLLIYIMKGCYKLAKHNLSEASEQFTGIPIIAAGCSIAFFSLAAPSNKIFMFLSIVLIALLSYLLESKLKIRKI</sequence>
<organism evidence="2 3">
    <name type="scientific">Clostridium scatologenes</name>
    <dbReference type="NCBI Taxonomy" id="1548"/>
    <lineage>
        <taxon>Bacteria</taxon>
        <taxon>Bacillati</taxon>
        <taxon>Bacillota</taxon>
        <taxon>Clostridia</taxon>
        <taxon>Eubacteriales</taxon>
        <taxon>Clostridiaceae</taxon>
        <taxon>Clostridium</taxon>
    </lineage>
</organism>
<evidence type="ECO:0000313" key="2">
    <source>
        <dbReference type="EMBL" id="AKA70901.1"/>
    </source>
</evidence>
<name>A0A0E3GRT9_CLOSL</name>
<dbReference type="STRING" id="1548.CSCA_3776"/>
<proteinExistence type="predicted"/>
<dbReference type="KEGG" id="csq:CSCA_3776"/>
<dbReference type="HOGENOM" id="CLU_049944_3_2_9"/>
<feature type="transmembrane region" description="Helical" evidence="1">
    <location>
        <begin position="30"/>
        <end position="46"/>
    </location>
</feature>
<keyword evidence="1" id="KW-0472">Membrane</keyword>
<dbReference type="Pfam" id="PF01066">
    <property type="entry name" value="CDP-OH_P_transf"/>
    <property type="match status" value="1"/>
</dbReference>
<dbReference type="AlphaFoldDB" id="A0A0E3GRT9"/>
<feature type="transmembrane region" description="Helical" evidence="1">
    <location>
        <begin position="124"/>
        <end position="142"/>
    </location>
</feature>
<dbReference type="GO" id="GO:0016020">
    <property type="term" value="C:membrane"/>
    <property type="evidence" value="ECO:0007669"/>
    <property type="project" value="InterPro"/>
</dbReference>
<dbReference type="InterPro" id="IPR000462">
    <property type="entry name" value="CDP-OH_P_trans"/>
</dbReference>
<feature type="transmembrane region" description="Helical" evidence="1">
    <location>
        <begin position="148"/>
        <end position="164"/>
    </location>
</feature>
<dbReference type="Proteomes" id="UP000033115">
    <property type="component" value="Chromosome"/>
</dbReference>
<keyword evidence="1" id="KW-0812">Transmembrane</keyword>
<keyword evidence="2" id="KW-0808">Transferase</keyword>
<gene>
    <name evidence="2" type="ORF">CSCA_3776</name>
</gene>
<dbReference type="InterPro" id="IPR043130">
    <property type="entry name" value="CDP-OH_PTrfase_TM_dom"/>
</dbReference>
<evidence type="ECO:0000256" key="1">
    <source>
        <dbReference type="SAM" id="Phobius"/>
    </source>
</evidence>
<accession>A0A0E3GRT9</accession>
<reference evidence="2 3" key="1">
    <citation type="journal article" date="2015" name="J. Biotechnol.">
        <title>Complete genome sequence of a malodorant-producing acetogen, Clostridium scatologenes ATCC 25775(T).</title>
        <authorList>
            <person name="Zhu Z."/>
            <person name="Guo T."/>
            <person name="Zheng H."/>
            <person name="Song T."/>
            <person name="Ouyang P."/>
            <person name="Xie J."/>
        </authorList>
    </citation>
    <scope>NUCLEOTIDE SEQUENCE [LARGE SCALE GENOMIC DNA]</scope>
    <source>
        <strain evidence="2 3">ATCC 25775</strain>
    </source>
</reference>
<evidence type="ECO:0000313" key="3">
    <source>
        <dbReference type="Proteomes" id="UP000033115"/>
    </source>
</evidence>
<dbReference type="EMBL" id="CP009933">
    <property type="protein sequence ID" value="AKA70901.1"/>
    <property type="molecule type" value="Genomic_DNA"/>
</dbReference>
<feature type="transmembrane region" description="Helical" evidence="1">
    <location>
        <begin position="67"/>
        <end position="87"/>
    </location>
</feature>
<keyword evidence="3" id="KW-1185">Reference proteome</keyword>
<dbReference type="GO" id="GO:0008654">
    <property type="term" value="P:phospholipid biosynthetic process"/>
    <property type="evidence" value="ECO:0007669"/>
    <property type="project" value="InterPro"/>
</dbReference>
<feature type="transmembrane region" description="Helical" evidence="1">
    <location>
        <begin position="93"/>
        <end position="112"/>
    </location>
</feature>